<dbReference type="STRING" id="608538.HTH_1480"/>
<dbReference type="InterPro" id="IPR004096">
    <property type="entry name" value="V4R"/>
</dbReference>
<feature type="domain" description="4-vinyl reductase 4VR" evidence="1">
    <location>
        <begin position="103"/>
        <end position="164"/>
    </location>
</feature>
<proteinExistence type="predicted"/>
<dbReference type="SUPFAM" id="SSF111126">
    <property type="entry name" value="Ligand-binding domain in the NO signalling and Golgi transport"/>
    <property type="match status" value="1"/>
</dbReference>
<evidence type="ECO:0000259" key="1">
    <source>
        <dbReference type="SMART" id="SM00989"/>
    </source>
</evidence>
<protein>
    <recommendedName>
        <fullName evidence="1">4-vinyl reductase 4VR domain-containing protein</fullName>
    </recommendedName>
</protein>
<dbReference type="Proteomes" id="UP000002574">
    <property type="component" value="Chromosome"/>
</dbReference>
<accession>D3DJC8</accession>
<dbReference type="PANTHER" id="PTHR35090">
    <property type="entry name" value="DNA-DIRECTED RNA POLYMERASE SUBUNIT I"/>
    <property type="match status" value="1"/>
</dbReference>
<name>D3DJC8_HYDTT</name>
<evidence type="ECO:0000313" key="2">
    <source>
        <dbReference type="EMBL" id="BAI69930.1"/>
    </source>
</evidence>
<dbReference type="AlphaFoldDB" id="D3DJC8"/>
<dbReference type="KEGG" id="hte:Hydth_1468"/>
<dbReference type="Gene3D" id="3.30.1380.20">
    <property type="entry name" value="Trafficking protein particle complex subunit 3"/>
    <property type="match status" value="1"/>
</dbReference>
<dbReference type="Pfam" id="PF02830">
    <property type="entry name" value="V4R"/>
    <property type="match status" value="1"/>
</dbReference>
<gene>
    <name evidence="2" type="ordered locus">HTH_1480</name>
</gene>
<dbReference type="PANTHER" id="PTHR35090:SF1">
    <property type="entry name" value="SLR0144 PROTEIN"/>
    <property type="match status" value="1"/>
</dbReference>
<evidence type="ECO:0000313" key="3">
    <source>
        <dbReference type="Proteomes" id="UP000002574"/>
    </source>
</evidence>
<dbReference type="KEGG" id="hth:HTH_1480"/>
<organism evidence="2 3">
    <name type="scientific">Hydrogenobacter thermophilus (strain DSM 6534 / IAM 12695 / TK-6)</name>
    <dbReference type="NCBI Taxonomy" id="608538"/>
    <lineage>
        <taxon>Bacteria</taxon>
        <taxon>Pseudomonadati</taxon>
        <taxon>Aquificota</taxon>
        <taxon>Aquificia</taxon>
        <taxon>Aquificales</taxon>
        <taxon>Aquificaceae</taxon>
        <taxon>Hydrogenobacter</taxon>
    </lineage>
</organism>
<keyword evidence="3" id="KW-1185">Reference proteome</keyword>
<dbReference type="EMBL" id="AP011112">
    <property type="protein sequence ID" value="BAI69930.1"/>
    <property type="molecule type" value="Genomic_DNA"/>
</dbReference>
<dbReference type="OrthoDB" id="9788644at2"/>
<reference evidence="2 3" key="1">
    <citation type="journal article" date="2010" name="J. Bacteriol.">
        <title>Complete genome sequence of the thermophilic, obligately chemolithoautotrophic hydrogen-oxidizing bacterium Hydrogenobacter thermophilus TK-6.</title>
        <authorList>
            <person name="Arai H."/>
            <person name="Kanbe H."/>
            <person name="Ishii M."/>
            <person name="Igarashi Y."/>
        </authorList>
    </citation>
    <scope>NUCLEOTIDE SEQUENCE [LARGE SCALE GENOMIC DNA]</scope>
    <source>
        <strain evidence="3">DSM 6534 / IAM 12695 / TK-6 [Tokyo]</strain>
    </source>
</reference>
<sequence>MVHPSPPFGGLFIKEYNMEMDELDLLYKTRLMLKEKGFVVLKEPVQEFYRNLFKFTGIGLGGLLNMAGKSAGQIAGKLLKELASLLETGTVSEIKRWEVTDKGVIVGVKGSVFSASQDSKKPMCIPLQGGFAGVMEAFFGGRWSCKEIECESMGEDTCTFEIRRE</sequence>
<dbReference type="eggNOG" id="COG1719">
    <property type="taxonomic scope" value="Bacteria"/>
</dbReference>
<dbReference type="InterPro" id="IPR024096">
    <property type="entry name" value="NO_sig/Golgi_transp_ligand-bd"/>
</dbReference>
<dbReference type="SMART" id="SM00989">
    <property type="entry name" value="V4R"/>
    <property type="match status" value="1"/>
</dbReference>